<sequence length="361" mass="40947">MSDKTWGRIQWVFITIVTLFKKRYPLMSSGVALLVFSYPLKLLFEYTINLNLNGSEAPSWLREIGMTVERSNGFSNISGLLSAVAGMLLICSQLYVIFNNARSKSRVFITGMNAGDIKFPDELIPEIERMDVRETVNLGLSENVNAVDFINESVEMFNAEQKVDIYNRFIFNGGCEKLYLGGLHRIPLLVAYGTRFRANTKNILFFDKVQESGNWSLLTEENKNIQLDIIGDDTVPNENGNVGIAIGFTFPITEAQLPDEFKGHTLFIKPNCDVGHNLIMNQDNLLSICHEIKEEVSRLSSDNAVKKIHFFLCVQSCVALALGTKYQEGMHRNWVIHNYNGHKGEYDWFLEVEPNKVSTNH</sequence>
<reference evidence="3 5" key="1">
    <citation type="submission" date="2018-11" db="EMBL/GenBank/DDBJ databases">
        <title>Shewanella sp. M2.</title>
        <authorList>
            <person name="Hwang Y.J."/>
            <person name="Hwang C.Y."/>
        </authorList>
    </citation>
    <scope>NUCLEOTIDE SEQUENCE [LARGE SCALE GENOMIC DNA]</scope>
    <source>
        <strain evidence="3 5">M2</strain>
    </source>
</reference>
<evidence type="ECO:0000313" key="6">
    <source>
        <dbReference type="Proteomes" id="UP000278855"/>
    </source>
</evidence>
<keyword evidence="1" id="KW-0472">Membrane</keyword>
<evidence type="ECO:0000313" key="3">
    <source>
        <dbReference type="EMBL" id="AZG34007.1"/>
    </source>
</evidence>
<dbReference type="NCBIfam" id="NF033611">
    <property type="entry name" value="SAVED"/>
    <property type="match status" value="1"/>
</dbReference>
<feature type="transmembrane region" description="Helical" evidence="1">
    <location>
        <begin position="24"/>
        <end position="44"/>
    </location>
</feature>
<dbReference type="EMBL" id="RKKB01000033">
    <property type="protein sequence ID" value="RPA22587.1"/>
    <property type="molecule type" value="Genomic_DNA"/>
</dbReference>
<feature type="transmembrane region" description="Helical" evidence="1">
    <location>
        <begin position="77"/>
        <end position="98"/>
    </location>
</feature>
<organism evidence="4 6">
    <name type="scientific">Shewanella psychromarinicola</name>
    <dbReference type="NCBI Taxonomy" id="2487742"/>
    <lineage>
        <taxon>Bacteria</taxon>
        <taxon>Pseudomonadati</taxon>
        <taxon>Pseudomonadota</taxon>
        <taxon>Gammaproteobacteria</taxon>
        <taxon>Alteromonadales</taxon>
        <taxon>Shewanellaceae</taxon>
        <taxon>Shewanella</taxon>
    </lineage>
</organism>
<evidence type="ECO:0000313" key="4">
    <source>
        <dbReference type="EMBL" id="RPA22587.1"/>
    </source>
</evidence>
<gene>
    <name evidence="4" type="ORF">EGC77_21395</name>
    <name evidence="3" type="ORF">EGC80_03040</name>
</gene>
<keyword evidence="5" id="KW-1185">Reference proteome</keyword>
<reference evidence="4" key="3">
    <citation type="submission" date="2018-11" db="EMBL/GenBank/DDBJ databases">
        <authorList>
            <person name="Hwang Y.J."/>
            <person name="Hwang C.Y."/>
        </authorList>
    </citation>
    <scope>NUCLEOTIDE SEQUENCE</scope>
    <source>
        <strain evidence="4">R106</strain>
    </source>
</reference>
<accession>A0A3N4DDF2</accession>
<keyword evidence="1" id="KW-0812">Transmembrane</keyword>
<dbReference type="InterPro" id="IPR040836">
    <property type="entry name" value="SAVED"/>
</dbReference>
<dbReference type="AlphaFoldDB" id="A0A3N4DDF2"/>
<evidence type="ECO:0000259" key="2">
    <source>
        <dbReference type="Pfam" id="PF18145"/>
    </source>
</evidence>
<evidence type="ECO:0000256" key="1">
    <source>
        <dbReference type="SAM" id="Phobius"/>
    </source>
</evidence>
<dbReference type="RefSeq" id="WP_124014226.1">
    <property type="nucleotide sequence ID" value="NZ_CP034073.1"/>
</dbReference>
<reference evidence="6" key="2">
    <citation type="submission" date="2018-11" db="EMBL/GenBank/DDBJ databases">
        <title>Shewanella sp. R106.</title>
        <authorList>
            <person name="Hwang Y.J."/>
            <person name="Hwang C.Y."/>
        </authorList>
    </citation>
    <scope>NUCLEOTIDE SEQUENCE [LARGE SCALE GENOMIC DNA]</scope>
    <source>
        <strain evidence="6">R106</strain>
    </source>
</reference>
<proteinExistence type="predicted"/>
<feature type="domain" description="SMODS-associated and fused to various effectors" evidence="2">
    <location>
        <begin position="179"/>
        <end position="351"/>
    </location>
</feature>
<keyword evidence="1" id="KW-1133">Transmembrane helix</keyword>
<dbReference type="Proteomes" id="UP000278855">
    <property type="component" value="Unassembled WGS sequence"/>
</dbReference>
<dbReference type="Pfam" id="PF18145">
    <property type="entry name" value="SAVED"/>
    <property type="match status" value="1"/>
</dbReference>
<protein>
    <submittedName>
        <fullName evidence="4">SAVED domain-containing protein</fullName>
    </submittedName>
</protein>
<dbReference type="EMBL" id="CP034073">
    <property type="protein sequence ID" value="AZG34007.1"/>
    <property type="molecule type" value="Genomic_DNA"/>
</dbReference>
<dbReference type="OrthoDB" id="6193867at2"/>
<dbReference type="Proteomes" id="UP000273778">
    <property type="component" value="Chromosome"/>
</dbReference>
<name>A0A3N4DDF2_9GAMM</name>
<dbReference type="KEGG" id="spsr:EGC80_03040"/>
<evidence type="ECO:0000313" key="5">
    <source>
        <dbReference type="Proteomes" id="UP000273778"/>
    </source>
</evidence>